<sequence>MMKERDIWCKGLKIFRQLGLDKTALAADNRCKLCLVQKTIQSEDFADMVMQPYEELNADMRAFEQRQENHRSN</sequence>
<evidence type="ECO:0000313" key="1">
    <source>
        <dbReference type="EMBL" id="RLU22579.1"/>
    </source>
</evidence>
<dbReference type="AlphaFoldDB" id="A0A3L8DRU7"/>
<accession>A0A3L8DRU7</accession>
<gene>
    <name evidence="1" type="ORF">DMN91_004857</name>
</gene>
<proteinExistence type="predicted"/>
<dbReference type="Proteomes" id="UP000279307">
    <property type="component" value="Chromosome 5"/>
</dbReference>
<reference evidence="1 2" key="1">
    <citation type="journal article" date="2018" name="Genome Res.">
        <title>The genomic architecture and molecular evolution of ant odorant receptors.</title>
        <authorList>
            <person name="McKenzie S.K."/>
            <person name="Kronauer D.J.C."/>
        </authorList>
    </citation>
    <scope>NUCLEOTIDE SEQUENCE [LARGE SCALE GENOMIC DNA]</scope>
    <source>
        <strain evidence="1">Clonal line C1</strain>
    </source>
</reference>
<name>A0A3L8DRU7_OOCBI</name>
<dbReference type="OrthoDB" id="7549202at2759"/>
<evidence type="ECO:0000313" key="2">
    <source>
        <dbReference type="Proteomes" id="UP000279307"/>
    </source>
</evidence>
<organism evidence="1 2">
    <name type="scientific">Ooceraea biroi</name>
    <name type="common">Clonal raider ant</name>
    <name type="synonym">Cerapachys biroi</name>
    <dbReference type="NCBI Taxonomy" id="2015173"/>
    <lineage>
        <taxon>Eukaryota</taxon>
        <taxon>Metazoa</taxon>
        <taxon>Ecdysozoa</taxon>
        <taxon>Arthropoda</taxon>
        <taxon>Hexapoda</taxon>
        <taxon>Insecta</taxon>
        <taxon>Pterygota</taxon>
        <taxon>Neoptera</taxon>
        <taxon>Endopterygota</taxon>
        <taxon>Hymenoptera</taxon>
        <taxon>Apocrita</taxon>
        <taxon>Aculeata</taxon>
        <taxon>Formicoidea</taxon>
        <taxon>Formicidae</taxon>
        <taxon>Dorylinae</taxon>
        <taxon>Ooceraea</taxon>
    </lineage>
</organism>
<dbReference type="EMBL" id="QOIP01000005">
    <property type="protein sequence ID" value="RLU22579.1"/>
    <property type="molecule type" value="Genomic_DNA"/>
</dbReference>
<protein>
    <submittedName>
        <fullName evidence="1">Uncharacterized protein</fullName>
    </submittedName>
</protein>
<comment type="caution">
    <text evidence="1">The sequence shown here is derived from an EMBL/GenBank/DDBJ whole genome shotgun (WGS) entry which is preliminary data.</text>
</comment>